<dbReference type="EMBL" id="CM001403">
    <property type="protein sequence ID" value="EHQ29570.1"/>
    <property type="molecule type" value="Genomic_DNA"/>
</dbReference>
<protein>
    <submittedName>
        <fullName evidence="3">Alpha/beta hydrolase fold containing protein</fullName>
    </submittedName>
</protein>
<accession>H1YAW1</accession>
<keyword evidence="4" id="KW-1185">Reference proteome</keyword>
<gene>
    <name evidence="3" type="ORF">Mucpa_5498</name>
</gene>
<dbReference type="Pfam" id="PF00561">
    <property type="entry name" value="Abhydrolase_1"/>
    <property type="match status" value="1"/>
</dbReference>
<dbReference type="InterPro" id="IPR029058">
    <property type="entry name" value="AB_hydrolase_fold"/>
</dbReference>
<dbReference type="AlphaFoldDB" id="H1YAW1"/>
<keyword evidence="3" id="KW-0378">Hydrolase</keyword>
<dbReference type="GO" id="GO:0016787">
    <property type="term" value="F:hydrolase activity"/>
    <property type="evidence" value="ECO:0007669"/>
    <property type="project" value="UniProtKB-KW"/>
</dbReference>
<evidence type="ECO:0000313" key="4">
    <source>
        <dbReference type="Proteomes" id="UP000002774"/>
    </source>
</evidence>
<proteinExistence type="inferred from homology"/>
<dbReference type="HOGENOM" id="CLU_020336_30_0_10"/>
<evidence type="ECO:0000256" key="1">
    <source>
        <dbReference type="ARBA" id="ARBA00008645"/>
    </source>
</evidence>
<dbReference type="RefSeq" id="WP_008510853.1">
    <property type="nucleotide sequence ID" value="NZ_CM001403.1"/>
</dbReference>
<evidence type="ECO:0000259" key="2">
    <source>
        <dbReference type="Pfam" id="PF00561"/>
    </source>
</evidence>
<dbReference type="Proteomes" id="UP000002774">
    <property type="component" value="Chromosome"/>
</dbReference>
<organism evidence="3 4">
    <name type="scientific">Mucilaginibacter paludis DSM 18603</name>
    <dbReference type="NCBI Taxonomy" id="714943"/>
    <lineage>
        <taxon>Bacteria</taxon>
        <taxon>Pseudomonadati</taxon>
        <taxon>Bacteroidota</taxon>
        <taxon>Sphingobacteriia</taxon>
        <taxon>Sphingobacteriales</taxon>
        <taxon>Sphingobacteriaceae</taxon>
        <taxon>Mucilaginibacter</taxon>
    </lineage>
</organism>
<evidence type="ECO:0000313" key="3">
    <source>
        <dbReference type="EMBL" id="EHQ29570.1"/>
    </source>
</evidence>
<dbReference type="STRING" id="714943.Mucpa_5498"/>
<sequence length="266" mass="29322">MDIDVLKRNNVKVFGEGQNAIIFAHGYGADQNAWRYIYEAFAPDYKVVLFDFVGSGQSDQSAYDKAKYHNLNGYASDVLDIAEALNLKDAIFVGHCVSSMVGMLASLEKPGLFKKLVFLGPSACYINDGDYAGGLNPAELDSLFDVMDNNYQGWARAMAPAVIGNPDRPELGEGYTADWIIYDPEVARNFARATFLSDNRRFLPHVNVPSLSLICDEDILATPAAVKYINENTPENTVKELDASGHCPHLSAPVEVIKAIREYIQN</sequence>
<dbReference type="Gene3D" id="3.40.50.1820">
    <property type="entry name" value="alpha/beta hydrolase"/>
    <property type="match status" value="1"/>
</dbReference>
<dbReference type="eggNOG" id="COG0596">
    <property type="taxonomic scope" value="Bacteria"/>
</dbReference>
<dbReference type="SUPFAM" id="SSF53474">
    <property type="entry name" value="alpha/beta-Hydrolases"/>
    <property type="match status" value="1"/>
</dbReference>
<feature type="domain" description="AB hydrolase-1" evidence="2">
    <location>
        <begin position="19"/>
        <end position="192"/>
    </location>
</feature>
<name>H1YAW1_9SPHI</name>
<dbReference type="InterPro" id="IPR000073">
    <property type="entry name" value="AB_hydrolase_1"/>
</dbReference>
<dbReference type="PANTHER" id="PTHR43039">
    <property type="entry name" value="ESTERASE-RELATED"/>
    <property type="match status" value="1"/>
</dbReference>
<reference evidence="3" key="1">
    <citation type="submission" date="2011-09" db="EMBL/GenBank/DDBJ databases">
        <title>The permanent draft genome of Mucilaginibacter paludis DSM 18603.</title>
        <authorList>
            <consortium name="US DOE Joint Genome Institute (JGI-PGF)"/>
            <person name="Lucas S."/>
            <person name="Han J."/>
            <person name="Lapidus A."/>
            <person name="Bruce D."/>
            <person name="Goodwin L."/>
            <person name="Pitluck S."/>
            <person name="Peters L."/>
            <person name="Kyrpides N."/>
            <person name="Mavromatis K."/>
            <person name="Ivanova N."/>
            <person name="Mikhailova N."/>
            <person name="Held B."/>
            <person name="Detter J.C."/>
            <person name="Tapia R."/>
            <person name="Han C."/>
            <person name="Land M."/>
            <person name="Hauser L."/>
            <person name="Markowitz V."/>
            <person name="Cheng J.-F."/>
            <person name="Hugenholtz P."/>
            <person name="Woyke T."/>
            <person name="Wu D."/>
            <person name="Tindall B."/>
            <person name="Brambilla E."/>
            <person name="Klenk H.-P."/>
            <person name="Eisen J.A."/>
        </authorList>
    </citation>
    <scope>NUCLEOTIDE SEQUENCE [LARGE SCALE GENOMIC DNA]</scope>
    <source>
        <strain evidence="3">DSM 18603</strain>
    </source>
</reference>
<comment type="similarity">
    <text evidence="1">Belongs to the AB hydrolase superfamily.</text>
</comment>